<reference evidence="2" key="2">
    <citation type="submission" date="2015-01" db="EMBL/GenBank/DDBJ databases">
        <title>Evolutionary Origins and Diversification of the Mycorrhizal Mutualists.</title>
        <authorList>
            <consortium name="DOE Joint Genome Institute"/>
            <consortium name="Mycorrhizal Genomics Consortium"/>
            <person name="Kohler A."/>
            <person name="Kuo A."/>
            <person name="Nagy L.G."/>
            <person name="Floudas D."/>
            <person name="Copeland A."/>
            <person name="Barry K.W."/>
            <person name="Cichocki N."/>
            <person name="Veneault-Fourrey C."/>
            <person name="LaButti K."/>
            <person name="Lindquist E.A."/>
            <person name="Lipzen A."/>
            <person name="Lundell T."/>
            <person name="Morin E."/>
            <person name="Murat C."/>
            <person name="Riley R."/>
            <person name="Ohm R."/>
            <person name="Sun H."/>
            <person name="Tunlid A."/>
            <person name="Henrissat B."/>
            <person name="Grigoriev I.V."/>
            <person name="Hibbett D.S."/>
            <person name="Martin F."/>
        </authorList>
    </citation>
    <scope>NUCLEOTIDE SEQUENCE [LARGE SCALE GENOMIC DNA]</scope>
    <source>
        <strain evidence="2">Ve08.2h10</strain>
    </source>
</reference>
<evidence type="ECO:0000313" key="1">
    <source>
        <dbReference type="EMBL" id="KIK80348.1"/>
    </source>
</evidence>
<dbReference type="STRING" id="930991.A0A0D0CXN9"/>
<dbReference type="AlphaFoldDB" id="A0A0D0CXN9"/>
<dbReference type="InParanoid" id="A0A0D0CXN9"/>
<accession>A0A0D0CXN9</accession>
<keyword evidence="2" id="KW-1185">Reference proteome</keyword>
<organism evidence="1 2">
    <name type="scientific">Paxillus rubicundulus Ve08.2h10</name>
    <dbReference type="NCBI Taxonomy" id="930991"/>
    <lineage>
        <taxon>Eukaryota</taxon>
        <taxon>Fungi</taxon>
        <taxon>Dikarya</taxon>
        <taxon>Basidiomycota</taxon>
        <taxon>Agaricomycotina</taxon>
        <taxon>Agaricomycetes</taxon>
        <taxon>Agaricomycetidae</taxon>
        <taxon>Boletales</taxon>
        <taxon>Paxilineae</taxon>
        <taxon>Paxillaceae</taxon>
        <taxon>Paxillus</taxon>
    </lineage>
</organism>
<reference evidence="1 2" key="1">
    <citation type="submission" date="2014-04" db="EMBL/GenBank/DDBJ databases">
        <authorList>
            <consortium name="DOE Joint Genome Institute"/>
            <person name="Kuo A."/>
            <person name="Kohler A."/>
            <person name="Jargeat P."/>
            <person name="Nagy L.G."/>
            <person name="Floudas D."/>
            <person name="Copeland A."/>
            <person name="Barry K.W."/>
            <person name="Cichocki N."/>
            <person name="Veneault-Fourrey C."/>
            <person name="LaButti K."/>
            <person name="Lindquist E.A."/>
            <person name="Lipzen A."/>
            <person name="Lundell T."/>
            <person name="Morin E."/>
            <person name="Murat C."/>
            <person name="Sun H."/>
            <person name="Tunlid A."/>
            <person name="Henrissat B."/>
            <person name="Grigoriev I.V."/>
            <person name="Hibbett D.S."/>
            <person name="Martin F."/>
            <person name="Nordberg H.P."/>
            <person name="Cantor M.N."/>
            <person name="Hua S.X."/>
        </authorList>
    </citation>
    <scope>NUCLEOTIDE SEQUENCE [LARGE SCALE GENOMIC DNA]</scope>
    <source>
        <strain evidence="1 2">Ve08.2h10</strain>
    </source>
</reference>
<sequence length="55" mass="6278">VSLQFLLGTITKTHDLYLDKLQEMLAVSCGRMVLHAMIWCTLCRVGFTMKKVGIY</sequence>
<gene>
    <name evidence="1" type="ORF">PAXRUDRAFT_37845</name>
</gene>
<dbReference type="Proteomes" id="UP000054538">
    <property type="component" value="Unassembled WGS sequence"/>
</dbReference>
<feature type="non-terminal residue" evidence="1">
    <location>
        <position position="55"/>
    </location>
</feature>
<name>A0A0D0CXN9_9AGAM</name>
<evidence type="ECO:0000313" key="2">
    <source>
        <dbReference type="Proteomes" id="UP000054538"/>
    </source>
</evidence>
<dbReference type="HOGENOM" id="CLU_177178_1_0_1"/>
<feature type="non-terminal residue" evidence="1">
    <location>
        <position position="1"/>
    </location>
</feature>
<dbReference type="OrthoDB" id="3203937at2759"/>
<proteinExistence type="predicted"/>
<protein>
    <submittedName>
        <fullName evidence="1">Unplaced genomic scaffold scaffold_1217, whole genome shotgun sequence</fullName>
    </submittedName>
</protein>
<dbReference type="EMBL" id="KN826039">
    <property type="protein sequence ID" value="KIK80348.1"/>
    <property type="molecule type" value="Genomic_DNA"/>
</dbReference>